<proteinExistence type="predicted"/>
<dbReference type="EMBL" id="RRYP01014948">
    <property type="protein sequence ID" value="TNV75737.1"/>
    <property type="molecule type" value="Genomic_DNA"/>
</dbReference>
<sequence length="238" mass="27499">MESNPSLAMPPNWLQSLNQTLSRNAQLQHSKHFSVALVNPDTQETLCDFLRNEQIIHKSEDGLSYHIKPSLLAFLDSRSDIGQAFTHAKASIELCWFFTLTKEKYRLRCKVNLWNNKSITSSNSQLQTAFKSIWTSLNDDELLSFKRACPGDEKKKSGDELLQYEPQVEDQIPSNFVVVELIPERIDHFLMAPPPVVADQRRKPQQYESLAQPFKKDRRFLHTINEEGTQWNTVEINP</sequence>
<protein>
    <submittedName>
        <fullName evidence="1">Uncharacterized protein</fullName>
    </submittedName>
</protein>
<accession>A0A8J8SYP1</accession>
<evidence type="ECO:0000313" key="2">
    <source>
        <dbReference type="Proteomes" id="UP000785679"/>
    </source>
</evidence>
<dbReference type="Gene3D" id="2.30.110.10">
    <property type="entry name" value="Electron Transport, Fmn-binding Protein, Chain A"/>
    <property type="match status" value="1"/>
</dbReference>
<reference evidence="1" key="1">
    <citation type="submission" date="2019-06" db="EMBL/GenBank/DDBJ databases">
        <authorList>
            <person name="Zheng W."/>
        </authorList>
    </citation>
    <scope>NUCLEOTIDE SEQUENCE</scope>
    <source>
        <strain evidence="1">QDHG01</strain>
    </source>
</reference>
<dbReference type="OrthoDB" id="287059at2759"/>
<organism evidence="1 2">
    <name type="scientific">Halteria grandinella</name>
    <dbReference type="NCBI Taxonomy" id="5974"/>
    <lineage>
        <taxon>Eukaryota</taxon>
        <taxon>Sar</taxon>
        <taxon>Alveolata</taxon>
        <taxon>Ciliophora</taxon>
        <taxon>Intramacronucleata</taxon>
        <taxon>Spirotrichea</taxon>
        <taxon>Stichotrichia</taxon>
        <taxon>Sporadotrichida</taxon>
        <taxon>Halteriidae</taxon>
        <taxon>Halteria</taxon>
    </lineage>
</organism>
<comment type="caution">
    <text evidence="1">The sequence shown here is derived from an EMBL/GenBank/DDBJ whole genome shotgun (WGS) entry which is preliminary data.</text>
</comment>
<dbReference type="Proteomes" id="UP000785679">
    <property type="component" value="Unassembled WGS sequence"/>
</dbReference>
<evidence type="ECO:0000313" key="1">
    <source>
        <dbReference type="EMBL" id="TNV75737.1"/>
    </source>
</evidence>
<keyword evidence="2" id="KW-1185">Reference proteome</keyword>
<name>A0A8J8SYP1_HALGN</name>
<dbReference type="AlphaFoldDB" id="A0A8J8SYP1"/>
<dbReference type="InterPro" id="IPR012349">
    <property type="entry name" value="Split_barrel_FMN-bd"/>
</dbReference>
<gene>
    <name evidence="1" type="ORF">FGO68_gene13588</name>
</gene>